<organism evidence="1 2">
    <name type="scientific">Polarella glacialis</name>
    <name type="common">Dinoflagellate</name>
    <dbReference type="NCBI Taxonomy" id="89957"/>
    <lineage>
        <taxon>Eukaryota</taxon>
        <taxon>Sar</taxon>
        <taxon>Alveolata</taxon>
        <taxon>Dinophyceae</taxon>
        <taxon>Suessiales</taxon>
        <taxon>Suessiaceae</taxon>
        <taxon>Polarella</taxon>
    </lineage>
</organism>
<gene>
    <name evidence="1" type="ORF">PGLA1383_LOCUS30701</name>
</gene>
<proteinExistence type="predicted"/>
<comment type="caution">
    <text evidence="1">The sequence shown here is derived from an EMBL/GenBank/DDBJ whole genome shotgun (WGS) entry which is preliminary data.</text>
</comment>
<evidence type="ECO:0000313" key="2">
    <source>
        <dbReference type="Proteomes" id="UP000654075"/>
    </source>
</evidence>
<evidence type="ECO:0000313" key="1">
    <source>
        <dbReference type="EMBL" id="CAE8612913.1"/>
    </source>
</evidence>
<dbReference type="Proteomes" id="UP000654075">
    <property type="component" value="Unassembled WGS sequence"/>
</dbReference>
<accession>A0A813FJG2</accession>
<feature type="non-terminal residue" evidence="1">
    <location>
        <position position="1"/>
    </location>
</feature>
<name>A0A813FJG2_POLGL</name>
<dbReference type="EMBL" id="CAJNNV010025179">
    <property type="protein sequence ID" value="CAE8612913.1"/>
    <property type="molecule type" value="Genomic_DNA"/>
</dbReference>
<keyword evidence="2" id="KW-1185">Reference proteome</keyword>
<sequence>MSYNRLSFIHLAYMTGPMKEDKLWIDSTEPEGTLVWMQWGKKEDNRQVSWWFADPYGKQTDGVWAMRWVEDKDCQLWDRRAVERNTIYDKEAAEEALEEEEMVTASMAPVKKKVTIRRLQRRLKGIRRTLQKMKQTK</sequence>
<reference evidence="1" key="1">
    <citation type="submission" date="2021-02" db="EMBL/GenBank/DDBJ databases">
        <authorList>
            <person name="Dougan E. K."/>
            <person name="Rhodes N."/>
            <person name="Thang M."/>
            <person name="Chan C."/>
        </authorList>
    </citation>
    <scope>NUCLEOTIDE SEQUENCE</scope>
</reference>
<dbReference type="AlphaFoldDB" id="A0A813FJG2"/>
<protein>
    <submittedName>
        <fullName evidence="1">Uncharacterized protein</fullName>
    </submittedName>
</protein>